<feature type="compositionally biased region" description="Low complexity" evidence="1">
    <location>
        <begin position="237"/>
        <end position="251"/>
    </location>
</feature>
<evidence type="ECO:0000313" key="3">
    <source>
        <dbReference type="Proteomes" id="UP000001067"/>
    </source>
</evidence>
<feature type="region of interest" description="Disordered" evidence="1">
    <location>
        <begin position="226"/>
        <end position="273"/>
    </location>
</feature>
<dbReference type="HOGENOM" id="CLU_664186_0_0_1"/>
<evidence type="ECO:0000256" key="1">
    <source>
        <dbReference type="SAM" id="MobiDB-lite"/>
    </source>
</evidence>
<feature type="compositionally biased region" description="Polar residues" evidence="1">
    <location>
        <begin position="254"/>
        <end position="264"/>
    </location>
</feature>
<sequence>MSHILVNRRIKKEESPEPSFMTVSRMSAHVAFVSSASSMLKVEGFQSPKQMIFSEPYNIAVQYQGSSPHFTGALPELTFGSGYEINHLEGMQPMQTQHMRPASQWEMQAMSLQDVNGASGQDVNLLEAMAREADNFSKVMGQLAQTMHARMTKAEYERDIAQGKIPPSADMNKAVIQSAPQFGNGRFRDAEDKSFPAPMTPSPLAASDDEEYVAFHTFQVNIPKKKVARGKQPNGLSSSLTSKTTPSTRPPINRTLTFINNGVTPNRVGPDSSIKRPRAVVRKGIAKKLTSDMVSSKAIIPNMPLTDTEIIVFFYQSVVRPVVAMRLYARSWGPVHITEALNTHRSADYLRNTCSVKCIASINKGKATYGVDWAANLQEAFKEADDAKATELIRFSDEELKTIKVVDADIRELAKGVDKMPKVGKDGGLFTKCVEYCVKHDVKYKLSNVVELAEKLRAEEVAEAEK</sequence>
<gene>
    <name evidence="2" type="ORF">PTT_15863</name>
</gene>
<reference evidence="2 3" key="1">
    <citation type="journal article" date="2010" name="Genome Biol.">
        <title>A first genome assembly of the barley fungal pathogen Pyrenophora teres f. teres.</title>
        <authorList>
            <person name="Ellwood S.R."/>
            <person name="Liu Z."/>
            <person name="Syme R.A."/>
            <person name="Lai Z."/>
            <person name="Hane J.K."/>
            <person name="Keiper F."/>
            <person name="Moffat C.S."/>
            <person name="Oliver R.P."/>
            <person name="Friesen T.L."/>
        </authorList>
    </citation>
    <scope>NUCLEOTIDE SEQUENCE [LARGE SCALE GENOMIC DNA]</scope>
    <source>
        <strain evidence="2 3">0-1</strain>
    </source>
</reference>
<accession>E3S147</accession>
<evidence type="ECO:0000313" key="2">
    <source>
        <dbReference type="EMBL" id="EFQ88303.1"/>
    </source>
</evidence>
<proteinExistence type="predicted"/>
<organism evidence="3">
    <name type="scientific">Pyrenophora teres f. teres (strain 0-1)</name>
    <name type="common">Barley net blotch fungus</name>
    <name type="synonym">Drechslera teres f. teres</name>
    <dbReference type="NCBI Taxonomy" id="861557"/>
    <lineage>
        <taxon>Eukaryota</taxon>
        <taxon>Fungi</taxon>
        <taxon>Dikarya</taxon>
        <taxon>Ascomycota</taxon>
        <taxon>Pezizomycotina</taxon>
        <taxon>Dothideomycetes</taxon>
        <taxon>Pleosporomycetidae</taxon>
        <taxon>Pleosporales</taxon>
        <taxon>Pleosporineae</taxon>
        <taxon>Pleosporaceae</taxon>
        <taxon>Pyrenophora</taxon>
    </lineage>
</organism>
<name>E3S147_PYRTT</name>
<protein>
    <submittedName>
        <fullName evidence="2">Uncharacterized protein</fullName>
    </submittedName>
</protein>
<dbReference type="EMBL" id="GL536452">
    <property type="protein sequence ID" value="EFQ88303.1"/>
    <property type="molecule type" value="Genomic_DNA"/>
</dbReference>
<dbReference type="eggNOG" id="ENOG502R9WI">
    <property type="taxonomic scope" value="Eukaryota"/>
</dbReference>
<keyword evidence="3" id="KW-1185">Reference proteome</keyword>
<dbReference type="KEGG" id="pte:PTT_15863"/>
<dbReference type="AlphaFoldDB" id="E3S147"/>
<dbReference type="Proteomes" id="UP000001067">
    <property type="component" value="Unassembled WGS sequence"/>
</dbReference>
<dbReference type="OrthoDB" id="3792684at2759"/>